<feature type="compositionally biased region" description="Acidic residues" evidence="1">
    <location>
        <begin position="102"/>
        <end position="117"/>
    </location>
</feature>
<sequence>MDAAEQRWRAGAFVPTHANPEPNEDSETTLIPDQDISLSETLTENNANVANLNLTVDDSNDPAAGSNANDSGFDGNDSKLGDDSKQFESLIEDDVPVVNESGDGDEVFEDCLDDENDGSTLKSPGKHGKNDVGNSKADFDRVDEKYSIEMKLALGIEDNEG</sequence>
<feature type="compositionally biased region" description="Basic and acidic residues" evidence="1">
    <location>
        <begin position="76"/>
        <end position="86"/>
    </location>
</feature>
<protein>
    <submittedName>
        <fullName evidence="2">Uncharacterized protein</fullName>
    </submittedName>
</protein>
<proteinExistence type="predicted"/>
<feature type="region of interest" description="Disordered" evidence="1">
    <location>
        <begin position="1"/>
        <end position="33"/>
    </location>
</feature>
<dbReference type="AlphaFoldDB" id="A0A0L7LCA4"/>
<feature type="region of interest" description="Disordered" evidence="1">
    <location>
        <begin position="54"/>
        <end position="137"/>
    </location>
</feature>
<keyword evidence="3" id="KW-1185">Reference proteome</keyword>
<accession>A0A0L7LCA4</accession>
<gene>
    <name evidence="2" type="ORF">OBRU01_11286</name>
</gene>
<dbReference type="EMBL" id="JTDY01001702">
    <property type="protein sequence ID" value="KOB73118.1"/>
    <property type="molecule type" value="Genomic_DNA"/>
</dbReference>
<evidence type="ECO:0000256" key="1">
    <source>
        <dbReference type="SAM" id="MobiDB-lite"/>
    </source>
</evidence>
<dbReference type="Proteomes" id="UP000037510">
    <property type="component" value="Unassembled WGS sequence"/>
</dbReference>
<evidence type="ECO:0000313" key="3">
    <source>
        <dbReference type="Proteomes" id="UP000037510"/>
    </source>
</evidence>
<reference evidence="2 3" key="1">
    <citation type="journal article" date="2015" name="Genome Biol. Evol.">
        <title>The genome of winter moth (Operophtera brumata) provides a genomic perspective on sexual dimorphism and phenology.</title>
        <authorList>
            <person name="Derks M.F."/>
            <person name="Smit S."/>
            <person name="Salis L."/>
            <person name="Schijlen E."/>
            <person name="Bossers A."/>
            <person name="Mateman C."/>
            <person name="Pijl A.S."/>
            <person name="de Ridder D."/>
            <person name="Groenen M.A."/>
            <person name="Visser M.E."/>
            <person name="Megens H.J."/>
        </authorList>
    </citation>
    <scope>NUCLEOTIDE SEQUENCE [LARGE SCALE GENOMIC DNA]</scope>
    <source>
        <strain evidence="2">WM2013NL</strain>
        <tissue evidence="2">Head and thorax</tissue>
    </source>
</reference>
<name>A0A0L7LCA4_OPEBR</name>
<organism evidence="2 3">
    <name type="scientific">Operophtera brumata</name>
    <name type="common">Winter moth</name>
    <name type="synonym">Phalaena brumata</name>
    <dbReference type="NCBI Taxonomy" id="104452"/>
    <lineage>
        <taxon>Eukaryota</taxon>
        <taxon>Metazoa</taxon>
        <taxon>Ecdysozoa</taxon>
        <taxon>Arthropoda</taxon>
        <taxon>Hexapoda</taxon>
        <taxon>Insecta</taxon>
        <taxon>Pterygota</taxon>
        <taxon>Neoptera</taxon>
        <taxon>Endopterygota</taxon>
        <taxon>Lepidoptera</taxon>
        <taxon>Glossata</taxon>
        <taxon>Ditrysia</taxon>
        <taxon>Geometroidea</taxon>
        <taxon>Geometridae</taxon>
        <taxon>Larentiinae</taxon>
        <taxon>Operophtera</taxon>
    </lineage>
</organism>
<comment type="caution">
    <text evidence="2">The sequence shown here is derived from an EMBL/GenBank/DDBJ whole genome shotgun (WGS) entry which is preliminary data.</text>
</comment>
<evidence type="ECO:0000313" key="2">
    <source>
        <dbReference type="EMBL" id="KOB73118.1"/>
    </source>
</evidence>